<name>A0A409VB79_9AGAR</name>
<proteinExistence type="predicted"/>
<dbReference type="Proteomes" id="UP000284842">
    <property type="component" value="Unassembled WGS sequence"/>
</dbReference>
<keyword evidence="3" id="KW-1185">Reference proteome</keyword>
<organism evidence="2 3">
    <name type="scientific">Panaeolus cyanescens</name>
    <dbReference type="NCBI Taxonomy" id="181874"/>
    <lineage>
        <taxon>Eukaryota</taxon>
        <taxon>Fungi</taxon>
        <taxon>Dikarya</taxon>
        <taxon>Basidiomycota</taxon>
        <taxon>Agaricomycotina</taxon>
        <taxon>Agaricomycetes</taxon>
        <taxon>Agaricomycetidae</taxon>
        <taxon>Agaricales</taxon>
        <taxon>Agaricineae</taxon>
        <taxon>Galeropsidaceae</taxon>
        <taxon>Panaeolus</taxon>
    </lineage>
</organism>
<accession>A0A409VB79</accession>
<sequence>MPSKQNLSAYIRVDGKYLPEYNEEVSDDGKTISCWIPSEAGKVEGDEGASAVDPDMGQISFTVHQVKVSPPDAEADITPVHIPPLVINERAKKGTVHGIRLGDEKVKRKPGRPFRRTRAEKLVVRFVFKYRPISVLIANGIAPPPPPEQQQQISNGIIDLTLDDDDDKAERKIRELREQLDTLERQLRQKKRKRNLSDAGIKREVKDEIDLT</sequence>
<dbReference type="OrthoDB" id="3364132at2759"/>
<evidence type="ECO:0000313" key="2">
    <source>
        <dbReference type="EMBL" id="PPQ64213.1"/>
    </source>
</evidence>
<evidence type="ECO:0000313" key="3">
    <source>
        <dbReference type="Proteomes" id="UP000284842"/>
    </source>
</evidence>
<gene>
    <name evidence="2" type="ORF">CVT24_008631</name>
</gene>
<dbReference type="AlphaFoldDB" id="A0A409VB79"/>
<reference evidence="2 3" key="1">
    <citation type="journal article" date="2018" name="Evol. Lett.">
        <title>Horizontal gene cluster transfer increased hallucinogenic mushroom diversity.</title>
        <authorList>
            <person name="Reynolds H.T."/>
            <person name="Vijayakumar V."/>
            <person name="Gluck-Thaler E."/>
            <person name="Korotkin H.B."/>
            <person name="Matheny P.B."/>
            <person name="Slot J.C."/>
        </authorList>
    </citation>
    <scope>NUCLEOTIDE SEQUENCE [LARGE SCALE GENOMIC DNA]</scope>
    <source>
        <strain evidence="2 3">2629</strain>
    </source>
</reference>
<feature type="coiled-coil region" evidence="1">
    <location>
        <begin position="166"/>
        <end position="193"/>
    </location>
</feature>
<comment type="caution">
    <text evidence="2">The sequence shown here is derived from an EMBL/GenBank/DDBJ whole genome shotgun (WGS) entry which is preliminary data.</text>
</comment>
<protein>
    <submittedName>
        <fullName evidence="2">Uncharacterized protein</fullName>
    </submittedName>
</protein>
<dbReference type="InParanoid" id="A0A409VB79"/>
<dbReference type="EMBL" id="NHTK01006091">
    <property type="protein sequence ID" value="PPQ64213.1"/>
    <property type="molecule type" value="Genomic_DNA"/>
</dbReference>
<keyword evidence="1" id="KW-0175">Coiled coil</keyword>
<evidence type="ECO:0000256" key="1">
    <source>
        <dbReference type="SAM" id="Coils"/>
    </source>
</evidence>